<dbReference type="PROSITE" id="PS50931">
    <property type="entry name" value="HTH_LYSR"/>
    <property type="match status" value="1"/>
</dbReference>
<sequence>MSRPLNFRQIEAFHAVMLAGTTTGAAQMLRTTQPSVSRLLAQTQQATGLRLFDMERGRLRPTREAKDLFDTVQRHFVGLERIEDRVAAMRRSGSGVLRLACTPALGLGMLPGAVEEFAQRYPDVHINMQTVGSQYLREGLLHGTYDLVVTTAPLEGTQLDLRSLHESAAVCVMRPDHPLADQASVDIMDLHARRLLVLNADDDVYLQLRGAMQDHRVQPASEIETTYSSTICALAAAGSGLGIVNPYIAGVFAGQLAIRPFTPRLPVRVSMAYPTQTAPSLVTEAFVDILAARCQGLPAAM</sequence>
<evidence type="ECO:0000256" key="2">
    <source>
        <dbReference type="ARBA" id="ARBA00023015"/>
    </source>
</evidence>
<keyword evidence="2" id="KW-0805">Transcription regulation</keyword>
<dbReference type="SUPFAM" id="SSF53850">
    <property type="entry name" value="Periplasmic binding protein-like II"/>
    <property type="match status" value="1"/>
</dbReference>
<dbReference type="GO" id="GO:0003700">
    <property type="term" value="F:DNA-binding transcription factor activity"/>
    <property type="evidence" value="ECO:0007669"/>
    <property type="project" value="InterPro"/>
</dbReference>
<reference evidence="6 7" key="1">
    <citation type="submission" date="2017-09" db="EMBL/GenBank/DDBJ databases">
        <title>Genomic, metabolic, and phenotypic characteristics of bacterial isolates from the natural microbiome of the model nematode Caenorhabditis elegans.</title>
        <authorList>
            <person name="Zimmermann J."/>
            <person name="Obeng N."/>
            <person name="Yang W."/>
            <person name="Obeng O."/>
            <person name="Kissoyan K."/>
            <person name="Pees B."/>
            <person name="Dirksen P."/>
            <person name="Hoppner M."/>
            <person name="Franke A."/>
            <person name="Rosenstiel P."/>
            <person name="Leippe M."/>
            <person name="Dierking K."/>
            <person name="Kaleta C."/>
            <person name="Schulenburg H."/>
        </authorList>
    </citation>
    <scope>NUCLEOTIDE SEQUENCE [LARGE SCALE GENOMIC DNA]</scope>
    <source>
        <strain evidence="6 7">MYb73</strain>
    </source>
</reference>
<dbReference type="Proteomes" id="UP000239477">
    <property type="component" value="Chromosome"/>
</dbReference>
<dbReference type="AlphaFoldDB" id="A0A2S0I2F2"/>
<dbReference type="EMBL" id="CP023270">
    <property type="protein sequence ID" value="AVJ26219.1"/>
    <property type="molecule type" value="Genomic_DNA"/>
</dbReference>
<keyword evidence="3" id="KW-0238">DNA-binding</keyword>
<dbReference type="InterPro" id="IPR036388">
    <property type="entry name" value="WH-like_DNA-bd_sf"/>
</dbReference>
<proteinExistence type="inferred from homology"/>
<dbReference type="SUPFAM" id="SSF46785">
    <property type="entry name" value="Winged helix' DNA-binding domain"/>
    <property type="match status" value="1"/>
</dbReference>
<organism evidence="6 7">
    <name type="scientific">Achromobacter spanius</name>
    <dbReference type="NCBI Taxonomy" id="217203"/>
    <lineage>
        <taxon>Bacteria</taxon>
        <taxon>Pseudomonadati</taxon>
        <taxon>Pseudomonadota</taxon>
        <taxon>Betaproteobacteria</taxon>
        <taxon>Burkholderiales</taxon>
        <taxon>Alcaligenaceae</taxon>
        <taxon>Achromobacter</taxon>
    </lineage>
</organism>
<dbReference type="OrthoDB" id="8849678at2"/>
<protein>
    <submittedName>
        <fullName evidence="6">LysR family transcriptional regulator</fullName>
    </submittedName>
</protein>
<dbReference type="Gene3D" id="1.10.10.10">
    <property type="entry name" value="Winged helix-like DNA-binding domain superfamily/Winged helix DNA-binding domain"/>
    <property type="match status" value="1"/>
</dbReference>
<dbReference type="PANTHER" id="PTHR30427:SF1">
    <property type="entry name" value="TRANSCRIPTIONAL ACTIVATOR PROTEIN LYSR"/>
    <property type="match status" value="1"/>
</dbReference>
<dbReference type="InterPro" id="IPR036390">
    <property type="entry name" value="WH_DNA-bd_sf"/>
</dbReference>
<dbReference type="RefSeq" id="WP_105237298.1">
    <property type="nucleotide sequence ID" value="NZ_CP023270.1"/>
</dbReference>
<dbReference type="GO" id="GO:0043565">
    <property type="term" value="F:sequence-specific DNA binding"/>
    <property type="evidence" value="ECO:0007669"/>
    <property type="project" value="TreeGrafter"/>
</dbReference>
<evidence type="ECO:0000256" key="4">
    <source>
        <dbReference type="ARBA" id="ARBA00023163"/>
    </source>
</evidence>
<keyword evidence="7" id="KW-1185">Reference proteome</keyword>
<evidence type="ECO:0000313" key="7">
    <source>
        <dbReference type="Proteomes" id="UP000239477"/>
    </source>
</evidence>
<evidence type="ECO:0000256" key="1">
    <source>
        <dbReference type="ARBA" id="ARBA00009437"/>
    </source>
</evidence>
<dbReference type="Pfam" id="PF03466">
    <property type="entry name" value="LysR_substrate"/>
    <property type="match status" value="1"/>
</dbReference>
<dbReference type="GO" id="GO:0010628">
    <property type="term" value="P:positive regulation of gene expression"/>
    <property type="evidence" value="ECO:0007669"/>
    <property type="project" value="TreeGrafter"/>
</dbReference>
<evidence type="ECO:0000313" key="6">
    <source>
        <dbReference type="EMBL" id="AVJ26219.1"/>
    </source>
</evidence>
<dbReference type="Pfam" id="PF00126">
    <property type="entry name" value="HTH_1"/>
    <property type="match status" value="1"/>
</dbReference>
<name>A0A2S0I2F2_9BURK</name>
<comment type="similarity">
    <text evidence="1">Belongs to the LysR transcriptional regulatory family.</text>
</comment>
<dbReference type="InterPro" id="IPR037424">
    <property type="entry name" value="NocR_PBP2"/>
</dbReference>
<dbReference type="PANTHER" id="PTHR30427">
    <property type="entry name" value="TRANSCRIPTIONAL ACTIVATOR PROTEIN LYSR"/>
    <property type="match status" value="1"/>
</dbReference>
<evidence type="ECO:0000259" key="5">
    <source>
        <dbReference type="PROSITE" id="PS50931"/>
    </source>
</evidence>
<dbReference type="CDD" id="cd08415">
    <property type="entry name" value="PBP2_LysR_opines_like"/>
    <property type="match status" value="1"/>
</dbReference>
<evidence type="ECO:0000256" key="3">
    <source>
        <dbReference type="ARBA" id="ARBA00023125"/>
    </source>
</evidence>
<dbReference type="GO" id="GO:0009089">
    <property type="term" value="P:lysine biosynthetic process via diaminopimelate"/>
    <property type="evidence" value="ECO:0007669"/>
    <property type="project" value="TreeGrafter"/>
</dbReference>
<dbReference type="Gene3D" id="3.40.190.290">
    <property type="match status" value="1"/>
</dbReference>
<feature type="domain" description="HTH lysR-type" evidence="5">
    <location>
        <begin position="5"/>
        <end position="62"/>
    </location>
</feature>
<keyword evidence="4" id="KW-0804">Transcription</keyword>
<gene>
    <name evidence="6" type="ORF">CLM73_03270</name>
</gene>
<dbReference type="InterPro" id="IPR005119">
    <property type="entry name" value="LysR_subst-bd"/>
</dbReference>
<accession>A0A2S0I2F2</accession>
<dbReference type="InterPro" id="IPR000847">
    <property type="entry name" value="LysR_HTH_N"/>
</dbReference>